<dbReference type="GO" id="GO:0016567">
    <property type="term" value="P:protein ubiquitination"/>
    <property type="evidence" value="ECO:0007669"/>
    <property type="project" value="InterPro"/>
</dbReference>
<keyword evidence="1" id="KW-1035">Host cytoplasm</keyword>
<dbReference type="EMBL" id="LN899826">
    <property type="protein sequence ID" value="CUV39701.1"/>
    <property type="molecule type" value="Genomic_DNA"/>
</dbReference>
<dbReference type="GO" id="GO:0005576">
    <property type="term" value="C:extracellular region"/>
    <property type="evidence" value="ECO:0007669"/>
    <property type="project" value="UniProtKB-UniRule"/>
</dbReference>
<organism evidence="5">
    <name type="scientific">Ralstonia solanacearum</name>
    <name type="common">Pseudomonas solanacearum</name>
    <dbReference type="NCBI Taxonomy" id="305"/>
    <lineage>
        <taxon>Bacteria</taxon>
        <taxon>Pseudomonadati</taxon>
        <taxon>Pseudomonadota</taxon>
        <taxon>Betaproteobacteria</taxon>
        <taxon>Burkholderiales</taxon>
        <taxon>Burkholderiaceae</taxon>
        <taxon>Ralstonia</taxon>
        <taxon>Ralstonia solanacearum species complex</taxon>
    </lineage>
</organism>
<dbReference type="EMBL" id="LN899823">
    <property type="protein sequence ID" value="CUV22735.1"/>
    <property type="molecule type" value="Genomic_DNA"/>
</dbReference>
<dbReference type="PROSITE" id="PS52053">
    <property type="entry name" value="NEL"/>
    <property type="match status" value="1"/>
</dbReference>
<comment type="similarity">
    <text evidence="1">Belongs to the LRR-containing bacterial E3 ligase family.</text>
</comment>
<dbReference type="InterPro" id="IPR029487">
    <property type="entry name" value="NEL_dom"/>
</dbReference>
<dbReference type="AlphaFoldDB" id="A0A0S4W0N4"/>
<feature type="region of interest" description="Disordered" evidence="2">
    <location>
        <begin position="11"/>
        <end position="40"/>
    </location>
</feature>
<feature type="active site" description="Glycyl thioester intermediate" evidence="1">
    <location>
        <position position="177"/>
    </location>
</feature>
<feature type="region of interest" description="Disordered" evidence="2">
    <location>
        <begin position="365"/>
        <end position="399"/>
    </location>
</feature>
<comment type="PTM">
    <text evidence="1">Ubiquitinated in the presence of host E1 ubiquitin-activating enzyme, E2 ubiquitin-conjugating enzyme and ubiquitin.</text>
</comment>
<proteinExistence type="inferred from homology"/>
<sequence length="626" mass="67852">MVFLVRSINVAQSSHDPSTSDDQPFAMSPPSPGERPARRSPAAVLAGLVGFSRRRGAGETAHGHEGGRSLLRRFRAPRYMNLRAQGPSSPREPLAVWAQACELQPETVEALRALRDQEGSGPFMSLLAKLDACESFKKEPHRADSVQELGAVLKLAAHNDAYRAFCFDVAGGADANCYDNAEVIFGNLRLAARDPTYHGNASLEQVLNYHKRCVPWSLVDDFVSKRFPLFAESLENVLALRIRLSDILPIRTHAMTFDDMTSVNQGVEAQARAYIARHCDSEAKLQRNLCRSRAWRQFMERQHCQYAAVGVRAAGCHGAAAGGRCDGGAAGGEHGVLRLPHRSAGQGARDAGHRDGPRVPALAAKRHRAAVGRPDAQARRGKAAAENRGQGVRTPAARSRLAELPGAGASRRSGVLVRWHRHARPARTVDAAHATGNRRRARRIAGAHRCSIGHRCAGVTPRGPAIRCAFHGTPGSRKTQPGQARGRHLRHGCVAGRAQAVRGEGQHGPNCPRRTLRRPPMRACSATAASALRLNTMLRSGHSAGRGGIGWCPFRRIRSCRRWAVLGMPWSFRGEPEGPGSTRLSGRGRGMRARSRVGCQPGFPAAPSRIGTGTYGRRRISPWCRG</sequence>
<evidence type="ECO:0000313" key="5">
    <source>
        <dbReference type="EMBL" id="CUV39701.1"/>
    </source>
</evidence>
<dbReference type="GO" id="GO:0004842">
    <property type="term" value="F:ubiquitin-protein transferase activity"/>
    <property type="evidence" value="ECO:0007669"/>
    <property type="project" value="UniProtKB-UniRule"/>
</dbReference>
<reference evidence="5" key="1">
    <citation type="submission" date="2015-10" db="EMBL/GenBank/DDBJ databases">
        <authorList>
            <person name="Gilbert D.G."/>
        </authorList>
    </citation>
    <scope>NUCLEOTIDE SEQUENCE</scope>
    <source>
        <strain evidence="5">Phyl III-seqv23</strain>
    </source>
</reference>
<keyword evidence="1" id="KW-0808">Transferase</keyword>
<keyword evidence="1" id="KW-0833">Ubl conjugation pathway</keyword>
<feature type="compositionally biased region" description="Polar residues" evidence="2">
    <location>
        <begin position="11"/>
        <end position="22"/>
    </location>
</feature>
<accession>A0A0S4W0N4</accession>
<feature type="domain" description="NEL" evidence="3">
    <location>
        <begin position="89"/>
        <end position="379"/>
    </location>
</feature>
<dbReference type="Pfam" id="PF14496">
    <property type="entry name" value="NEL"/>
    <property type="match status" value="1"/>
</dbReference>
<evidence type="ECO:0000256" key="1">
    <source>
        <dbReference type="PROSITE-ProRule" id="PRU01398"/>
    </source>
</evidence>
<name>A0A0S4W0N4_RALSL</name>
<keyword evidence="1" id="KW-0832">Ubl conjugation</keyword>
<feature type="region of interest" description="Disordered" evidence="2">
    <location>
        <begin position="575"/>
        <end position="614"/>
    </location>
</feature>
<evidence type="ECO:0000256" key="2">
    <source>
        <dbReference type="SAM" id="MobiDB-lite"/>
    </source>
</evidence>
<protein>
    <recommendedName>
        <fullName evidence="3">NEL domain-containing protein</fullName>
    </recommendedName>
</protein>
<evidence type="ECO:0000313" key="4">
    <source>
        <dbReference type="EMBL" id="CUV22735.1"/>
    </source>
</evidence>
<evidence type="ECO:0000259" key="3">
    <source>
        <dbReference type="PROSITE" id="PS52053"/>
    </source>
</evidence>
<dbReference type="Gene3D" id="1.20.58.360">
    <property type="entry name" value="Shigella T3SS effector IpaH defines"/>
    <property type="match status" value="1"/>
</dbReference>
<gene>
    <name evidence="4" type="ORF">RUN1744_v1_240044</name>
    <name evidence="5" type="ORF">TF3108_v1_320045</name>
</gene>
<keyword evidence="1" id="KW-0964">Secreted</keyword>